<evidence type="ECO:0000256" key="1">
    <source>
        <dbReference type="SAM" id="SignalP"/>
    </source>
</evidence>
<evidence type="ECO:0000313" key="4">
    <source>
        <dbReference type="Proteomes" id="UP000007013"/>
    </source>
</evidence>
<feature type="chain" id="PRO_5002774909" evidence="1">
    <location>
        <begin position="24"/>
        <end position="1285"/>
    </location>
</feature>
<evidence type="ECO:0000259" key="2">
    <source>
        <dbReference type="SMART" id="SM00089"/>
    </source>
</evidence>
<dbReference type="InterPro" id="IPR013783">
    <property type="entry name" value="Ig-like_fold"/>
</dbReference>
<feature type="domain" description="PKD/Chitinase" evidence="2">
    <location>
        <begin position="550"/>
        <end position="641"/>
    </location>
</feature>
<dbReference type="HOGENOM" id="CLU_262709_0_0_0"/>
<dbReference type="EMBL" id="CP001032">
    <property type="protein sequence ID" value="ACB73928.1"/>
    <property type="molecule type" value="Genomic_DNA"/>
</dbReference>
<feature type="signal peptide" evidence="1">
    <location>
        <begin position="1"/>
        <end position="23"/>
    </location>
</feature>
<dbReference type="OrthoDB" id="9809781at2"/>
<dbReference type="eggNOG" id="COG1520">
    <property type="taxonomic scope" value="Bacteria"/>
</dbReference>
<dbReference type="KEGG" id="ote:Oter_0638"/>
<dbReference type="InterPro" id="IPR022409">
    <property type="entry name" value="PKD/Chitinase_dom"/>
</dbReference>
<dbReference type="Pfam" id="PF17957">
    <property type="entry name" value="Big_7"/>
    <property type="match status" value="7"/>
</dbReference>
<dbReference type="Proteomes" id="UP000007013">
    <property type="component" value="Chromosome"/>
</dbReference>
<proteinExistence type="predicted"/>
<feature type="domain" description="PKD/Chitinase" evidence="2">
    <location>
        <begin position="459"/>
        <end position="544"/>
    </location>
</feature>
<reference evidence="3 4" key="1">
    <citation type="journal article" date="2011" name="J. Bacteriol.">
        <title>Genome sequence of the verrucomicrobium Opitutus terrae PB90-1, an abundant inhabitant of rice paddy soil ecosystems.</title>
        <authorList>
            <person name="van Passel M.W."/>
            <person name="Kant R."/>
            <person name="Palva A."/>
            <person name="Copeland A."/>
            <person name="Lucas S."/>
            <person name="Lapidus A."/>
            <person name="Glavina del Rio T."/>
            <person name="Pitluck S."/>
            <person name="Goltsman E."/>
            <person name="Clum A."/>
            <person name="Sun H."/>
            <person name="Schmutz J."/>
            <person name="Larimer F.W."/>
            <person name="Land M.L."/>
            <person name="Hauser L."/>
            <person name="Kyrpides N."/>
            <person name="Mikhailova N."/>
            <person name="Richardson P.P."/>
            <person name="Janssen P.H."/>
            <person name="de Vos W.M."/>
            <person name="Smidt H."/>
        </authorList>
    </citation>
    <scope>NUCLEOTIDE SEQUENCE [LARGE SCALE GENOMIC DNA]</scope>
    <source>
        <strain evidence="4">DSM 11246 / JCM 15787 / PB90-1</strain>
    </source>
</reference>
<evidence type="ECO:0000313" key="3">
    <source>
        <dbReference type="EMBL" id="ACB73928.1"/>
    </source>
</evidence>
<protein>
    <submittedName>
        <fullName evidence="3">PKD domain containing protein</fullName>
    </submittedName>
</protein>
<gene>
    <name evidence="3" type="ordered locus">Oter_0638</name>
</gene>
<dbReference type="eggNOG" id="COG3979">
    <property type="taxonomic scope" value="Bacteria"/>
</dbReference>
<dbReference type="RefSeq" id="WP_012373466.1">
    <property type="nucleotide sequence ID" value="NC_010571.1"/>
</dbReference>
<dbReference type="STRING" id="452637.Oter_0638"/>
<organism evidence="3 4">
    <name type="scientific">Opitutus terrae (strain DSM 11246 / JCM 15787 / PB90-1)</name>
    <dbReference type="NCBI Taxonomy" id="452637"/>
    <lineage>
        <taxon>Bacteria</taxon>
        <taxon>Pseudomonadati</taxon>
        <taxon>Verrucomicrobiota</taxon>
        <taxon>Opitutia</taxon>
        <taxon>Opitutales</taxon>
        <taxon>Opitutaceae</taxon>
        <taxon>Opitutus</taxon>
    </lineage>
</organism>
<dbReference type="Gene3D" id="2.60.40.10">
    <property type="entry name" value="Immunoglobulins"/>
    <property type="match status" value="8"/>
</dbReference>
<dbReference type="SMART" id="SM00089">
    <property type="entry name" value="PKD"/>
    <property type="match status" value="2"/>
</dbReference>
<keyword evidence="1" id="KW-0732">Signal</keyword>
<sequence>MKLRLVYFLGAALSLLALHRAVAQQPIVSVSITAIQVGAGPWITDPNEKSGPFGTPLQIEAAGVGTSMASSFTYSFYVNGTHIGTTTAPVPPPQRPVITWTPPQPGSYFLTVTIADGNNTATSLPVRYFATGSVINSPVNGTLVPQGSSVVLKADATVTGGFIKQIQFYDNGEKIGEADATLPYSLIYTPPGVAGSSRSITARAIDNTGTEQAASTPILLKIVEAITPRPTSAISSPLNGSAVPVTIDNEDVVTVTIDAASTTGRISKVELYIDGELFGTDNTYPYTFDWKPTVVGAYGLVALTYDDKNNVIASRADDSGSTTPPPTRVRVAAPPTVTIIYPSNGGTIFEGITTQLKAAASDSNSVEGGIPVTITSVQFFDSGTFVGSATTSADGSTYTVSFKPTRRMDEDGVPIPSSFTAVATNSAGLSQSSKPVSVTVMQGGSPPPPPPDGIPPVITLTQPYSGQTITVNTPVTFTATASDADGTITSVQFVVNDTVLSTDQVYPYSATWTPTALGNYSITAVAADSKANSVTTTPVIVTVVDPSVSGPTVSIARPLAGTPLTANNPTTIQANATDDTAIASVQFYINGKPLGPADTTYPYSADWLPASPGTYTVVARAIDEVGNQTASSPVTVSVTNGAAPIVTLDSPRGPTVVSAGVAVSLAATAGDLDGTVTTVRFLANGISVGTVTAPPYIGSFRPTVAGYYSLQAEAVDNAGNTTISSAVALSVLANQAPVPTVTAPANGATVRLGVATTLVAAATDADGIVAGVEFFVNGVSVGSATQPPYKVQWTPTAEGVYRIAATASDNAGAVATSAPLLITASLTAADTVAVGTYQGGGEAGKFAFVAATGAEANFIGYSTLASQPKTYFYTSVPMDIAGGFQLDNAGQPVLSGRLNDTGVSGTLDNGRVMFIGTDTSFFPSGHPVAAGYYAGRFTGRDASAVAAIVGEDGSITIRFADGAFQDAGGGTPGMIDSTGAFSFSTMSGNRVSGRIDPATGVFTGTLTGSSGGTFTASSSSLQPASTTKIQGMAREVKSDISYGGRVYDQVLLEGASASIAADPGQITRISYADLSQDIVQVEFSGAGRLSISLENATGPTTNTSYNQADVRYMKGHAGIVITGADETTNVSVFTVGTITAANQSLFKSGVAYDGTADLAYLAIVSTSGRFGGVRTANANYVASSGFAGICAPGVQFEGPVFVGDLTASGSASPMLVLGAGDDVRITGGDLWQANGKPVQVSGIAQLKFVDGTTSHGVLLSAQRDRSRLEEDGVDVTAQVVVNPDH</sequence>
<keyword evidence="4" id="KW-1185">Reference proteome</keyword>
<dbReference type="eggNOG" id="COG5295">
    <property type="taxonomic scope" value="Bacteria"/>
</dbReference>
<accession>B1ZTI3</accession>
<name>B1ZTI3_OPITP</name>